<evidence type="ECO:0000313" key="6">
    <source>
        <dbReference type="EMBL" id="SHF31516.1"/>
    </source>
</evidence>
<dbReference type="CDD" id="cd04184">
    <property type="entry name" value="GT2_RfbC_Mx_like"/>
    <property type="match status" value="1"/>
</dbReference>
<dbReference type="AlphaFoldDB" id="A0A1M5AMW2"/>
<sequence length="552" mass="62641">MEKLQRILEYGKTYGVREMMNKSAEFLTGRRIAYEKWFQMHRASSRELELQRKEHWEDAPLVSIIVPAYCTPALFFRQMTDSVIAQSYENWELCIADGSGKDKTELEDLVENAYAGEKRIRYRLLEENLGISGNSNAALAMASGDIIALLDHDDVLAPEALYEIVKAYKENPGAEIVYTDEDKVDMELVTHYQPHFKPDFNLDYLRTNNYICHLFTVRKETAETAGGFRKEYDGAQDYDFILRCTEVAAEIVHIPKILYYWRMHPGSVAGNPESKAYAYEAGRRAVESHLNRLSIEAQVEHAGHWGLYRTRYALTGTPLVSIIIAPVTSETKAEACRKKIQSRTSYTNYEIVTLGEAARGEYLVFFSEDITVLNDGWLEEMLSNCQRPEVGAVGGKLFFPDQRVYSAGILLGVKGLGAHAFSGLPKEELGYCARAVMQQDVSAVSSEFMMVKKEVYDIVSQNQEHLFTDRGLANLDFCLKVKQAGYLIVYLPMAEACTERSPSKQKEKAVVETSCNPKEVDKFCEIWKSELKRGDPCYNPNLTKKRCDFSLG</sequence>
<evidence type="ECO:0000256" key="2">
    <source>
        <dbReference type="ARBA" id="ARBA00006739"/>
    </source>
</evidence>
<dbReference type="SUPFAM" id="SSF53448">
    <property type="entry name" value="Nucleotide-diphospho-sugar transferases"/>
    <property type="match status" value="2"/>
</dbReference>
<dbReference type="GO" id="GO:0016757">
    <property type="term" value="F:glycosyltransferase activity"/>
    <property type="evidence" value="ECO:0007669"/>
    <property type="project" value="UniProtKB-KW"/>
</dbReference>
<dbReference type="Pfam" id="PF00535">
    <property type="entry name" value="Glycos_transf_2"/>
    <property type="match status" value="1"/>
</dbReference>
<dbReference type="EMBL" id="FQVI01000021">
    <property type="protein sequence ID" value="SHF31516.1"/>
    <property type="molecule type" value="Genomic_DNA"/>
</dbReference>
<dbReference type="RefSeq" id="WP_084068027.1">
    <property type="nucleotide sequence ID" value="NZ_FQVI01000021.1"/>
</dbReference>
<accession>A0A1M5AMW2</accession>
<keyword evidence="3" id="KW-0328">Glycosyltransferase</keyword>
<gene>
    <name evidence="6" type="ORF">SAMN02745158_03260</name>
</gene>
<dbReference type="Gene3D" id="3.90.550.10">
    <property type="entry name" value="Spore Coat Polysaccharide Biosynthesis Protein SpsA, Chain A"/>
    <property type="match status" value="2"/>
</dbReference>
<protein>
    <submittedName>
        <fullName evidence="6">Glycosyltransferase involved in cell wall bisynthesis</fullName>
    </submittedName>
</protein>
<evidence type="ECO:0000256" key="4">
    <source>
        <dbReference type="ARBA" id="ARBA00022679"/>
    </source>
</evidence>
<dbReference type="PANTHER" id="PTHR43179:SF12">
    <property type="entry name" value="GALACTOFURANOSYLTRANSFERASE GLFT2"/>
    <property type="match status" value="1"/>
</dbReference>
<keyword evidence="7" id="KW-1185">Reference proteome</keyword>
<dbReference type="Proteomes" id="UP000184245">
    <property type="component" value="Unassembled WGS sequence"/>
</dbReference>
<proteinExistence type="inferred from homology"/>
<dbReference type="InterPro" id="IPR029044">
    <property type="entry name" value="Nucleotide-diphossugar_trans"/>
</dbReference>
<organism evidence="6 7">
    <name type="scientific">Lactonifactor longoviformis DSM 17459</name>
    <dbReference type="NCBI Taxonomy" id="1122155"/>
    <lineage>
        <taxon>Bacteria</taxon>
        <taxon>Bacillati</taxon>
        <taxon>Bacillota</taxon>
        <taxon>Clostridia</taxon>
        <taxon>Eubacteriales</taxon>
        <taxon>Clostridiaceae</taxon>
        <taxon>Lactonifactor</taxon>
    </lineage>
</organism>
<comment type="pathway">
    <text evidence="1">Cell wall biogenesis; cell wall polysaccharide biosynthesis.</text>
</comment>
<dbReference type="PANTHER" id="PTHR43179">
    <property type="entry name" value="RHAMNOSYLTRANSFERASE WBBL"/>
    <property type="match status" value="1"/>
</dbReference>
<name>A0A1M5AMW2_9CLOT</name>
<reference evidence="6 7" key="1">
    <citation type="submission" date="2016-11" db="EMBL/GenBank/DDBJ databases">
        <authorList>
            <person name="Jaros S."/>
            <person name="Januszkiewicz K."/>
            <person name="Wedrychowicz H."/>
        </authorList>
    </citation>
    <scope>NUCLEOTIDE SEQUENCE [LARGE SCALE GENOMIC DNA]</scope>
    <source>
        <strain evidence="6 7">DSM 17459</strain>
    </source>
</reference>
<evidence type="ECO:0000256" key="3">
    <source>
        <dbReference type="ARBA" id="ARBA00022676"/>
    </source>
</evidence>
<dbReference type="InterPro" id="IPR001173">
    <property type="entry name" value="Glyco_trans_2-like"/>
</dbReference>
<evidence type="ECO:0000259" key="5">
    <source>
        <dbReference type="Pfam" id="PF00535"/>
    </source>
</evidence>
<dbReference type="OrthoDB" id="9179784at2"/>
<dbReference type="STRING" id="1122155.SAMN02745158_03260"/>
<comment type="similarity">
    <text evidence="2">Belongs to the glycosyltransferase 2 family.</text>
</comment>
<feature type="domain" description="Glycosyltransferase 2-like" evidence="5">
    <location>
        <begin position="63"/>
        <end position="220"/>
    </location>
</feature>
<keyword evidence="4 6" id="KW-0808">Transferase</keyword>
<evidence type="ECO:0000313" key="7">
    <source>
        <dbReference type="Proteomes" id="UP000184245"/>
    </source>
</evidence>
<evidence type="ECO:0000256" key="1">
    <source>
        <dbReference type="ARBA" id="ARBA00004776"/>
    </source>
</evidence>